<keyword evidence="1" id="KW-1133">Transmembrane helix</keyword>
<protein>
    <submittedName>
        <fullName evidence="2">Uncharacterized protein</fullName>
    </submittedName>
</protein>
<feature type="transmembrane region" description="Helical" evidence="1">
    <location>
        <begin position="6"/>
        <end position="28"/>
    </location>
</feature>
<comment type="caution">
    <text evidence="2">The sequence shown here is derived from an EMBL/GenBank/DDBJ whole genome shotgun (WGS) entry which is preliminary data.</text>
</comment>
<feature type="transmembrane region" description="Helical" evidence="1">
    <location>
        <begin position="56"/>
        <end position="80"/>
    </location>
</feature>
<evidence type="ECO:0000313" key="3">
    <source>
        <dbReference type="Proteomes" id="UP000229749"/>
    </source>
</evidence>
<evidence type="ECO:0000313" key="2">
    <source>
        <dbReference type="EMBL" id="PJA47060.1"/>
    </source>
</evidence>
<feature type="transmembrane region" description="Helical" evidence="1">
    <location>
        <begin position="129"/>
        <end position="148"/>
    </location>
</feature>
<dbReference type="Proteomes" id="UP000229749">
    <property type="component" value="Unassembled WGS sequence"/>
</dbReference>
<feature type="transmembrane region" description="Helical" evidence="1">
    <location>
        <begin position="92"/>
        <end position="117"/>
    </location>
</feature>
<evidence type="ECO:0000256" key="1">
    <source>
        <dbReference type="SAM" id="Phobius"/>
    </source>
</evidence>
<reference evidence="3" key="1">
    <citation type="submission" date="2017-09" db="EMBL/GenBank/DDBJ databases">
        <title>Depth-based differentiation of microbial function through sediment-hosted aquifers and enrichment of novel symbionts in the deep terrestrial subsurface.</title>
        <authorList>
            <person name="Probst A.J."/>
            <person name="Ladd B."/>
            <person name="Jarett J.K."/>
            <person name="Geller-Mcgrath D.E."/>
            <person name="Sieber C.M.K."/>
            <person name="Emerson J.B."/>
            <person name="Anantharaman K."/>
            <person name="Thomas B.C."/>
            <person name="Malmstrom R."/>
            <person name="Stieglmeier M."/>
            <person name="Klingl A."/>
            <person name="Woyke T."/>
            <person name="Ryan C.M."/>
            <person name="Banfield J.F."/>
        </authorList>
    </citation>
    <scope>NUCLEOTIDE SEQUENCE [LARGE SCALE GENOMIC DNA]</scope>
</reference>
<dbReference type="AlphaFoldDB" id="A0A2M7XGP3"/>
<proteinExistence type="predicted"/>
<keyword evidence="1" id="KW-0472">Membrane</keyword>
<keyword evidence="1" id="KW-0812">Transmembrane</keyword>
<dbReference type="EMBL" id="PFWS01000049">
    <property type="protein sequence ID" value="PJA47060.1"/>
    <property type="molecule type" value="Genomic_DNA"/>
</dbReference>
<sequence length="158" mass="18429">MYLFMSYFLSGALGGLLAFIFSIPALLLEIIEQGKVKNIPLIVDLKILWGKQISKYTVFSISLLFHILLGFLFGLFYPFFERYFRTFTTTSFSFFSLIVYSMIFWIFIGGALFPLMGGGLFGRKEGRRVWLELLLSFFLIGFFLWLAIQYYEPVFFVT</sequence>
<organism evidence="2 3">
    <name type="scientific">Candidatus Uhrbacteria bacterium CG_4_9_14_3_um_filter_36_7</name>
    <dbReference type="NCBI Taxonomy" id="1975033"/>
    <lineage>
        <taxon>Bacteria</taxon>
        <taxon>Candidatus Uhriibacteriota</taxon>
    </lineage>
</organism>
<name>A0A2M7XGP3_9BACT</name>
<gene>
    <name evidence="2" type="ORF">CO172_03215</name>
</gene>
<accession>A0A2M7XGP3</accession>